<dbReference type="Pfam" id="PF07690">
    <property type="entry name" value="MFS_1"/>
    <property type="match status" value="1"/>
</dbReference>
<dbReference type="InterPro" id="IPR036259">
    <property type="entry name" value="MFS_trans_sf"/>
</dbReference>
<keyword evidence="8" id="KW-1185">Reference proteome</keyword>
<keyword evidence="3 5" id="KW-1133">Transmembrane helix</keyword>
<comment type="subcellular location">
    <subcellularLocation>
        <location evidence="1">Membrane</location>
        <topology evidence="1">Multi-pass membrane protein</topology>
    </subcellularLocation>
</comment>
<proteinExistence type="predicted"/>
<dbReference type="AlphaFoldDB" id="A0AAW0VPZ8"/>
<dbReference type="InterPro" id="IPR020846">
    <property type="entry name" value="MFS_dom"/>
</dbReference>
<dbReference type="EMBL" id="JARKIK010004678">
    <property type="protein sequence ID" value="KAK8718670.1"/>
    <property type="molecule type" value="Genomic_DNA"/>
</dbReference>
<comment type="caution">
    <text evidence="7">The sequence shown here is derived from an EMBL/GenBank/DDBJ whole genome shotgun (WGS) entry which is preliminary data.</text>
</comment>
<accession>A0AAW0VPZ8</accession>
<protein>
    <recommendedName>
        <fullName evidence="6">Major facilitator superfamily (MFS) profile domain-containing protein</fullName>
    </recommendedName>
</protein>
<feature type="transmembrane region" description="Helical" evidence="5">
    <location>
        <begin position="201"/>
        <end position="221"/>
    </location>
</feature>
<evidence type="ECO:0000256" key="4">
    <source>
        <dbReference type="ARBA" id="ARBA00023136"/>
    </source>
</evidence>
<evidence type="ECO:0000259" key="6">
    <source>
        <dbReference type="PROSITE" id="PS50850"/>
    </source>
</evidence>
<reference evidence="7 8" key="1">
    <citation type="journal article" date="2024" name="BMC Genomics">
        <title>Genome assembly of redclaw crayfish (Cherax quadricarinatus) provides insights into its immune adaptation and hypoxia tolerance.</title>
        <authorList>
            <person name="Liu Z."/>
            <person name="Zheng J."/>
            <person name="Li H."/>
            <person name="Fang K."/>
            <person name="Wang S."/>
            <person name="He J."/>
            <person name="Zhou D."/>
            <person name="Weng S."/>
            <person name="Chi M."/>
            <person name="Gu Z."/>
            <person name="He J."/>
            <person name="Li F."/>
            <person name="Wang M."/>
        </authorList>
    </citation>
    <scope>NUCLEOTIDE SEQUENCE [LARGE SCALE GENOMIC DNA]</scope>
    <source>
        <strain evidence="7">ZL_2023a</strain>
    </source>
</reference>
<evidence type="ECO:0000256" key="3">
    <source>
        <dbReference type="ARBA" id="ARBA00022989"/>
    </source>
</evidence>
<dbReference type="InterPro" id="IPR011701">
    <property type="entry name" value="MFS"/>
</dbReference>
<dbReference type="GO" id="GO:0022857">
    <property type="term" value="F:transmembrane transporter activity"/>
    <property type="evidence" value="ECO:0007669"/>
    <property type="project" value="InterPro"/>
</dbReference>
<keyword evidence="4 5" id="KW-0472">Membrane</keyword>
<dbReference type="PANTHER" id="PTHR11662">
    <property type="entry name" value="SOLUTE CARRIER FAMILY 17"/>
    <property type="match status" value="1"/>
</dbReference>
<dbReference type="GO" id="GO:0016020">
    <property type="term" value="C:membrane"/>
    <property type="evidence" value="ECO:0007669"/>
    <property type="project" value="UniProtKB-SubCell"/>
</dbReference>
<gene>
    <name evidence="7" type="ORF">OTU49_014557</name>
</gene>
<evidence type="ECO:0000256" key="1">
    <source>
        <dbReference type="ARBA" id="ARBA00004141"/>
    </source>
</evidence>
<dbReference type="Proteomes" id="UP001445076">
    <property type="component" value="Unassembled WGS sequence"/>
</dbReference>
<dbReference type="PROSITE" id="PS50850">
    <property type="entry name" value="MFS"/>
    <property type="match status" value="1"/>
</dbReference>
<feature type="non-terminal residue" evidence="7">
    <location>
        <position position="260"/>
    </location>
</feature>
<dbReference type="InterPro" id="IPR050382">
    <property type="entry name" value="MFS_Na/Anion_cotransporter"/>
</dbReference>
<dbReference type="Gene3D" id="1.20.1250.20">
    <property type="entry name" value="MFS general substrate transporter like domains"/>
    <property type="match status" value="1"/>
</dbReference>
<dbReference type="PANTHER" id="PTHR11662:SF399">
    <property type="entry name" value="FI19708P1-RELATED"/>
    <property type="match status" value="1"/>
</dbReference>
<evidence type="ECO:0000256" key="2">
    <source>
        <dbReference type="ARBA" id="ARBA00022692"/>
    </source>
</evidence>
<dbReference type="SUPFAM" id="SSF103473">
    <property type="entry name" value="MFS general substrate transporter"/>
    <property type="match status" value="1"/>
</dbReference>
<evidence type="ECO:0000313" key="8">
    <source>
        <dbReference type="Proteomes" id="UP001445076"/>
    </source>
</evidence>
<dbReference type="GO" id="GO:0006820">
    <property type="term" value="P:monoatomic anion transport"/>
    <property type="evidence" value="ECO:0007669"/>
    <property type="project" value="TreeGrafter"/>
</dbReference>
<keyword evidence="2 5" id="KW-0812">Transmembrane</keyword>
<feature type="domain" description="Major facilitator superfamily (MFS) profile" evidence="6">
    <location>
        <begin position="36"/>
        <end position="260"/>
    </location>
</feature>
<organism evidence="7 8">
    <name type="scientific">Cherax quadricarinatus</name>
    <name type="common">Australian red claw crayfish</name>
    <dbReference type="NCBI Taxonomy" id="27406"/>
    <lineage>
        <taxon>Eukaryota</taxon>
        <taxon>Metazoa</taxon>
        <taxon>Ecdysozoa</taxon>
        <taxon>Arthropoda</taxon>
        <taxon>Crustacea</taxon>
        <taxon>Multicrustacea</taxon>
        <taxon>Malacostraca</taxon>
        <taxon>Eumalacostraca</taxon>
        <taxon>Eucarida</taxon>
        <taxon>Decapoda</taxon>
        <taxon>Pleocyemata</taxon>
        <taxon>Astacidea</taxon>
        <taxon>Parastacoidea</taxon>
        <taxon>Parastacidae</taxon>
        <taxon>Cherax</taxon>
    </lineage>
</organism>
<evidence type="ECO:0000313" key="7">
    <source>
        <dbReference type="EMBL" id="KAK8718670.1"/>
    </source>
</evidence>
<name>A0AAW0VPZ8_CHEQU</name>
<feature type="transmembrane region" description="Helical" evidence="5">
    <location>
        <begin position="227"/>
        <end position="248"/>
    </location>
</feature>
<feature type="non-terminal residue" evidence="7">
    <location>
        <position position="1"/>
    </location>
</feature>
<evidence type="ECO:0000256" key="5">
    <source>
        <dbReference type="SAM" id="Phobius"/>
    </source>
</evidence>
<sequence>QAVMASEHNNGGWKAVNNFLSRAMGWLPARVALATLAWLGFINLHMARVNLSVIIVAMVKRNTSHTVHAQCHAADNGTLDGAEDDIRRHLSDDITYGDEEDAEFEWDVTTQGLVLGCFYYGYAMTQVVGGRLAEVYGTKWVFGVCVLAGGVGSILSPPAARLHYGALIALRVVQGLIQGASWPSMHACVARWIPPLERPRFIGIVYFASTLSTAVTLPLSGLVIDSYGWAAAFYVTGSLSLAWCLLWFSTMYNSPAEHPR</sequence>
<feature type="transmembrane region" description="Helical" evidence="5">
    <location>
        <begin position="23"/>
        <end position="42"/>
    </location>
</feature>